<dbReference type="PANTHER" id="PTHR33154">
    <property type="entry name" value="TRANSCRIPTIONAL REGULATOR, ARSR FAMILY"/>
    <property type="match status" value="1"/>
</dbReference>
<keyword evidence="1" id="KW-0805">Transcription regulation</keyword>
<dbReference type="AlphaFoldDB" id="A0A934V586"/>
<dbReference type="InterPro" id="IPR051081">
    <property type="entry name" value="HTH_MetalResp_TranReg"/>
</dbReference>
<dbReference type="RefSeq" id="WP_200318533.1">
    <property type="nucleotide sequence ID" value="NZ_JAENJH010000003.1"/>
</dbReference>
<evidence type="ECO:0000259" key="4">
    <source>
        <dbReference type="PROSITE" id="PS50987"/>
    </source>
</evidence>
<keyword evidence="2" id="KW-0238">DNA-binding</keyword>
<feature type="domain" description="HTH arsR-type" evidence="4">
    <location>
        <begin position="10"/>
        <end position="114"/>
    </location>
</feature>
<dbReference type="InterPro" id="IPR036390">
    <property type="entry name" value="WH_DNA-bd_sf"/>
</dbReference>
<keyword evidence="3" id="KW-0804">Transcription</keyword>
<reference evidence="5" key="1">
    <citation type="submission" date="2020-12" db="EMBL/GenBank/DDBJ databases">
        <title>Prauserella sp. ASG 168, a novel actinomycete isolated from cave rock.</title>
        <authorList>
            <person name="Suriyachadkun C."/>
        </authorList>
    </citation>
    <scope>NUCLEOTIDE SEQUENCE</scope>
    <source>
        <strain evidence="5">ASG 168</strain>
    </source>
</reference>
<dbReference type="GO" id="GO:0003700">
    <property type="term" value="F:DNA-binding transcription factor activity"/>
    <property type="evidence" value="ECO:0007669"/>
    <property type="project" value="InterPro"/>
</dbReference>
<evidence type="ECO:0000256" key="2">
    <source>
        <dbReference type="ARBA" id="ARBA00023125"/>
    </source>
</evidence>
<gene>
    <name evidence="5" type="ORF">JHE00_14210</name>
</gene>
<dbReference type="SUPFAM" id="SSF46785">
    <property type="entry name" value="Winged helix' DNA-binding domain"/>
    <property type="match status" value="1"/>
</dbReference>
<dbReference type="PROSITE" id="PS50987">
    <property type="entry name" value="HTH_ARSR_2"/>
    <property type="match status" value="1"/>
</dbReference>
<evidence type="ECO:0000256" key="1">
    <source>
        <dbReference type="ARBA" id="ARBA00023015"/>
    </source>
</evidence>
<dbReference type="EMBL" id="JAENJH010000003">
    <property type="protein sequence ID" value="MBK1785484.1"/>
    <property type="molecule type" value="Genomic_DNA"/>
</dbReference>
<organism evidence="5 6">
    <name type="scientific">Prauserella cavernicola</name>
    <dbReference type="NCBI Taxonomy" id="2800127"/>
    <lineage>
        <taxon>Bacteria</taxon>
        <taxon>Bacillati</taxon>
        <taxon>Actinomycetota</taxon>
        <taxon>Actinomycetes</taxon>
        <taxon>Pseudonocardiales</taxon>
        <taxon>Pseudonocardiaceae</taxon>
        <taxon>Prauserella</taxon>
    </lineage>
</organism>
<evidence type="ECO:0000313" key="5">
    <source>
        <dbReference type="EMBL" id="MBK1785484.1"/>
    </source>
</evidence>
<dbReference type="CDD" id="cd00090">
    <property type="entry name" value="HTH_ARSR"/>
    <property type="match status" value="1"/>
</dbReference>
<name>A0A934V586_9PSEU</name>
<evidence type="ECO:0000313" key="6">
    <source>
        <dbReference type="Proteomes" id="UP000635245"/>
    </source>
</evidence>
<dbReference type="Proteomes" id="UP000635245">
    <property type="component" value="Unassembled WGS sequence"/>
</dbReference>
<dbReference type="SMART" id="SM00418">
    <property type="entry name" value="HTH_ARSR"/>
    <property type="match status" value="1"/>
</dbReference>
<dbReference type="InterPro" id="IPR001845">
    <property type="entry name" value="HTH_ArsR_DNA-bd_dom"/>
</dbReference>
<dbReference type="PANTHER" id="PTHR33154:SF33">
    <property type="entry name" value="TRANSCRIPTIONAL REPRESSOR SDPR"/>
    <property type="match status" value="1"/>
</dbReference>
<comment type="caution">
    <text evidence="5">The sequence shown here is derived from an EMBL/GenBank/DDBJ whole genome shotgun (WGS) entry which is preliminary data.</text>
</comment>
<dbReference type="Pfam" id="PF01022">
    <property type="entry name" value="HTH_5"/>
    <property type="match status" value="1"/>
</dbReference>
<accession>A0A934V586</accession>
<dbReference type="InterPro" id="IPR011991">
    <property type="entry name" value="ArsR-like_HTH"/>
</dbReference>
<proteinExistence type="predicted"/>
<keyword evidence="6" id="KW-1185">Reference proteome</keyword>
<dbReference type="GO" id="GO:0003677">
    <property type="term" value="F:DNA binding"/>
    <property type="evidence" value="ECO:0007669"/>
    <property type="project" value="UniProtKB-KW"/>
</dbReference>
<sequence>MPIPRYTRTVSNAELDDLLEVCKALANPTRLQIMGWLRDPSDHFAPQADPMEEVGVCVKQIQEKAGVSQSTASQYMSVLQRADLVESTRIGQWTYYRRNQKRIAALPELLGASL</sequence>
<dbReference type="Gene3D" id="1.10.10.10">
    <property type="entry name" value="Winged helix-like DNA-binding domain superfamily/Winged helix DNA-binding domain"/>
    <property type="match status" value="1"/>
</dbReference>
<dbReference type="InterPro" id="IPR036388">
    <property type="entry name" value="WH-like_DNA-bd_sf"/>
</dbReference>
<protein>
    <submittedName>
        <fullName evidence="5">Helix-turn-helix transcriptional regulator</fullName>
    </submittedName>
</protein>
<evidence type="ECO:0000256" key="3">
    <source>
        <dbReference type="ARBA" id="ARBA00023163"/>
    </source>
</evidence>